<protein>
    <recommendedName>
        <fullName evidence="5">HTH arsR-type domain-containing protein</fullName>
    </recommendedName>
</protein>
<dbReference type="CDD" id="cd00090">
    <property type="entry name" value="HTH_ARSR"/>
    <property type="match status" value="1"/>
</dbReference>
<dbReference type="AlphaFoldDB" id="A0A511Z7K3"/>
<dbReference type="InterPro" id="IPR036390">
    <property type="entry name" value="WH_DNA-bd_sf"/>
</dbReference>
<dbReference type="RefSeq" id="WP_147057353.1">
    <property type="nucleotide sequence ID" value="NZ_BJYL01000022.1"/>
</dbReference>
<dbReference type="InterPro" id="IPR051081">
    <property type="entry name" value="HTH_MetalResp_TranReg"/>
</dbReference>
<dbReference type="Pfam" id="PF01022">
    <property type="entry name" value="HTH_5"/>
    <property type="match status" value="1"/>
</dbReference>
<feature type="domain" description="HTH arsR-type" evidence="5">
    <location>
        <begin position="249"/>
        <end position="343"/>
    </location>
</feature>
<dbReference type="PANTHER" id="PTHR33154">
    <property type="entry name" value="TRANSCRIPTIONAL REGULATOR, ARSR FAMILY"/>
    <property type="match status" value="1"/>
</dbReference>
<dbReference type="PROSITE" id="PS50987">
    <property type="entry name" value="HTH_ARSR_2"/>
    <property type="match status" value="1"/>
</dbReference>
<gene>
    <name evidence="6" type="ORF">SLU01_17450</name>
</gene>
<evidence type="ECO:0000256" key="3">
    <source>
        <dbReference type="ARBA" id="ARBA00023163"/>
    </source>
</evidence>
<dbReference type="Gene3D" id="1.10.10.10">
    <property type="entry name" value="Winged helix-like DNA-binding domain superfamily/Winged helix DNA-binding domain"/>
    <property type="match status" value="1"/>
</dbReference>
<dbReference type="OrthoDB" id="9798835at2"/>
<evidence type="ECO:0000256" key="1">
    <source>
        <dbReference type="ARBA" id="ARBA00023015"/>
    </source>
</evidence>
<dbReference type="PRINTS" id="PR00778">
    <property type="entry name" value="HTHARSR"/>
</dbReference>
<dbReference type="GO" id="GO:0003677">
    <property type="term" value="F:DNA binding"/>
    <property type="evidence" value="ECO:0007669"/>
    <property type="project" value="UniProtKB-KW"/>
</dbReference>
<dbReference type="Proteomes" id="UP000321901">
    <property type="component" value="Unassembled WGS sequence"/>
</dbReference>
<dbReference type="GO" id="GO:0003700">
    <property type="term" value="F:DNA-binding transcription factor activity"/>
    <property type="evidence" value="ECO:0007669"/>
    <property type="project" value="InterPro"/>
</dbReference>
<keyword evidence="3" id="KW-0804">Transcription</keyword>
<dbReference type="InterPro" id="IPR011991">
    <property type="entry name" value="ArsR-like_HTH"/>
</dbReference>
<proteinExistence type="predicted"/>
<comment type="caution">
    <text evidence="6">The sequence shown here is derived from an EMBL/GenBank/DDBJ whole genome shotgun (WGS) entry which is preliminary data.</text>
</comment>
<keyword evidence="7" id="KW-1185">Reference proteome</keyword>
<organism evidence="6 7">
    <name type="scientific">Sporosarcina luteola</name>
    <dbReference type="NCBI Taxonomy" id="582850"/>
    <lineage>
        <taxon>Bacteria</taxon>
        <taxon>Bacillati</taxon>
        <taxon>Bacillota</taxon>
        <taxon>Bacilli</taxon>
        <taxon>Bacillales</taxon>
        <taxon>Caryophanaceae</taxon>
        <taxon>Sporosarcina</taxon>
    </lineage>
</organism>
<dbReference type="NCBIfam" id="NF033788">
    <property type="entry name" value="HTH_metalloreg"/>
    <property type="match status" value="1"/>
</dbReference>
<keyword evidence="4" id="KW-0175">Coiled coil</keyword>
<evidence type="ECO:0000259" key="5">
    <source>
        <dbReference type="PROSITE" id="PS50987"/>
    </source>
</evidence>
<accession>A0A511Z7K3</accession>
<dbReference type="InterPro" id="IPR036388">
    <property type="entry name" value="WH-like_DNA-bd_sf"/>
</dbReference>
<evidence type="ECO:0000256" key="2">
    <source>
        <dbReference type="ARBA" id="ARBA00023125"/>
    </source>
</evidence>
<dbReference type="EMBL" id="BJYL01000022">
    <property type="protein sequence ID" value="GEN83433.1"/>
    <property type="molecule type" value="Genomic_DNA"/>
</dbReference>
<dbReference type="PANTHER" id="PTHR33154:SF33">
    <property type="entry name" value="TRANSCRIPTIONAL REPRESSOR SDPR"/>
    <property type="match status" value="1"/>
</dbReference>
<reference evidence="6 7" key="1">
    <citation type="submission" date="2019-07" db="EMBL/GenBank/DDBJ databases">
        <title>Whole genome shotgun sequence of Sporosarcina luteola NBRC 105378.</title>
        <authorList>
            <person name="Hosoyama A."/>
            <person name="Uohara A."/>
            <person name="Ohji S."/>
            <person name="Ichikawa N."/>
        </authorList>
    </citation>
    <scope>NUCLEOTIDE SEQUENCE [LARGE SCALE GENOMIC DNA]</scope>
    <source>
        <strain evidence="6 7">NBRC 105378</strain>
    </source>
</reference>
<name>A0A511Z7K3_9BACL</name>
<dbReference type="SMART" id="SM00418">
    <property type="entry name" value="HTH_ARSR"/>
    <property type="match status" value="1"/>
</dbReference>
<dbReference type="InterPro" id="IPR001845">
    <property type="entry name" value="HTH_ArsR_DNA-bd_dom"/>
</dbReference>
<evidence type="ECO:0000313" key="6">
    <source>
        <dbReference type="EMBL" id="GEN83433.1"/>
    </source>
</evidence>
<evidence type="ECO:0000313" key="7">
    <source>
        <dbReference type="Proteomes" id="UP000321901"/>
    </source>
</evidence>
<feature type="coiled-coil region" evidence="4">
    <location>
        <begin position="169"/>
        <end position="196"/>
    </location>
</feature>
<evidence type="ECO:0000256" key="4">
    <source>
        <dbReference type="SAM" id="Coils"/>
    </source>
</evidence>
<keyword evidence="1" id="KW-0805">Transcription regulation</keyword>
<keyword evidence="2" id="KW-0238">DNA-binding</keyword>
<dbReference type="SUPFAM" id="SSF46785">
    <property type="entry name" value="Winged helix' DNA-binding domain"/>
    <property type="match status" value="1"/>
</dbReference>
<sequence>MAFEKEEVQRNHVEVVEHLHSPVVEALSLMAALMDAKKNEFAEVDGEKVMTELSGEAKEFIATWPKTLGLGFSPLLNFLLPCPYFYDVREFVDAVDRLSDSAYVYDFFSEYIPLSQVEVLLDSPSSLTTFEETILWDTDEKREAIIEFFMNIKEYRHRFSSLLLEINSSKIFQRALDEKKEIAEKAKKEVQSISMEPLALAQYVMGKSFRRTSQYKMFYFIPTFYSSPGRIRLFNQEVCIIIYGCAVPLSDVMDTSKQLESKLKVLADGNRLRILRLLSGQREYGAKIAEYLGITTATVSHHLELLKKADLVQEEKVGNIKYFTCDKEKVDQLMTDVRTFLGR</sequence>